<evidence type="ECO:0000313" key="5">
    <source>
        <dbReference type="Proteomes" id="UP000593567"/>
    </source>
</evidence>
<dbReference type="AlphaFoldDB" id="A0A7J7IWF9"/>
<dbReference type="GO" id="GO:0032956">
    <property type="term" value="P:regulation of actin cytoskeleton organization"/>
    <property type="evidence" value="ECO:0007669"/>
    <property type="project" value="TreeGrafter"/>
</dbReference>
<evidence type="ECO:0000256" key="2">
    <source>
        <dbReference type="SAM" id="MobiDB-lite"/>
    </source>
</evidence>
<evidence type="ECO:0000259" key="3">
    <source>
        <dbReference type="SMART" id="SM00721"/>
    </source>
</evidence>
<name>A0A7J7IWF9_BUGNE</name>
<dbReference type="EMBL" id="VXIV02003327">
    <property type="protein sequence ID" value="KAF6018239.1"/>
    <property type="molecule type" value="Genomic_DNA"/>
</dbReference>
<dbReference type="Gene3D" id="1.20.1270.60">
    <property type="entry name" value="Arfaptin homology (AH) domain/BAR domain"/>
    <property type="match status" value="1"/>
</dbReference>
<evidence type="ECO:0000256" key="1">
    <source>
        <dbReference type="ARBA" id="ARBA00022468"/>
    </source>
</evidence>
<feature type="region of interest" description="Disordered" evidence="2">
    <location>
        <begin position="164"/>
        <end position="189"/>
    </location>
</feature>
<sequence>MSNCNVNYFALVWIYNDKNILRVKQRADQGLGRAEKTEVLSEDLLLAEKKVEALKNVLQTLVKKLTASLQAHNVHDQEKRAKKMPIVHLATSLEESSKVLGEGMLCDVLRQCSMGMNSIGYAQQFYELTVEGSILSYIQEILDTDVPAIKKSKQQLTKLTLDMDSTRSRQQSAAQSSSHSSHSQSKTELLNVELEEAEQKVATCRDQYTTEIFQLLSKESDICLKIIEV</sequence>
<proteinExistence type="predicted"/>
<dbReference type="GO" id="GO:0035020">
    <property type="term" value="P:regulation of Rac protein signal transduction"/>
    <property type="evidence" value="ECO:0007669"/>
    <property type="project" value="TreeGrafter"/>
</dbReference>
<protein>
    <submittedName>
        <fullName evidence="4">ARHGAP44</fullName>
    </submittedName>
</protein>
<keyword evidence="1" id="KW-0343">GTPase activation</keyword>
<dbReference type="InterPro" id="IPR027267">
    <property type="entry name" value="AH/BAR_dom_sf"/>
</dbReference>
<dbReference type="PANTHER" id="PTHR14130:SF14">
    <property type="entry name" value="RHO GTPASE-ACTIVATING PROTEIN 92B"/>
    <property type="match status" value="1"/>
</dbReference>
<accession>A0A7J7IWF9</accession>
<feature type="compositionally biased region" description="Low complexity" evidence="2">
    <location>
        <begin position="168"/>
        <end position="184"/>
    </location>
</feature>
<dbReference type="GO" id="GO:0005737">
    <property type="term" value="C:cytoplasm"/>
    <property type="evidence" value="ECO:0007669"/>
    <property type="project" value="InterPro"/>
</dbReference>
<organism evidence="4 5">
    <name type="scientific">Bugula neritina</name>
    <name type="common">Brown bryozoan</name>
    <name type="synonym">Sertularia neritina</name>
    <dbReference type="NCBI Taxonomy" id="10212"/>
    <lineage>
        <taxon>Eukaryota</taxon>
        <taxon>Metazoa</taxon>
        <taxon>Spiralia</taxon>
        <taxon>Lophotrochozoa</taxon>
        <taxon>Bryozoa</taxon>
        <taxon>Gymnolaemata</taxon>
        <taxon>Cheilostomatida</taxon>
        <taxon>Flustrina</taxon>
        <taxon>Buguloidea</taxon>
        <taxon>Bugulidae</taxon>
        <taxon>Bugula</taxon>
    </lineage>
</organism>
<dbReference type="Proteomes" id="UP000593567">
    <property type="component" value="Unassembled WGS sequence"/>
</dbReference>
<gene>
    <name evidence="4" type="ORF">EB796_023470</name>
</gene>
<feature type="domain" description="BAR" evidence="3">
    <location>
        <begin position="18"/>
        <end position="229"/>
    </location>
</feature>
<comment type="caution">
    <text evidence="4">The sequence shown here is derived from an EMBL/GenBank/DDBJ whole genome shotgun (WGS) entry which is preliminary data.</text>
</comment>
<dbReference type="SUPFAM" id="SSF103657">
    <property type="entry name" value="BAR/IMD domain-like"/>
    <property type="match status" value="1"/>
</dbReference>
<reference evidence="4" key="1">
    <citation type="submission" date="2020-06" db="EMBL/GenBank/DDBJ databases">
        <title>Draft genome of Bugula neritina, a colonial animal packing powerful symbionts and potential medicines.</title>
        <authorList>
            <person name="Rayko M."/>
        </authorList>
    </citation>
    <scope>NUCLEOTIDE SEQUENCE [LARGE SCALE GENOMIC DNA]</scope>
    <source>
        <strain evidence="4">Kwan_BN1</strain>
    </source>
</reference>
<dbReference type="Pfam" id="PF03114">
    <property type="entry name" value="BAR"/>
    <property type="match status" value="1"/>
</dbReference>
<keyword evidence="5" id="KW-1185">Reference proteome</keyword>
<dbReference type="InterPro" id="IPR004148">
    <property type="entry name" value="BAR_dom"/>
</dbReference>
<dbReference type="GO" id="GO:0005096">
    <property type="term" value="F:GTPase activator activity"/>
    <property type="evidence" value="ECO:0007669"/>
    <property type="project" value="UniProtKB-KW"/>
</dbReference>
<dbReference type="PANTHER" id="PTHR14130">
    <property type="entry name" value="3BP-1 RELATED RHOGAP"/>
    <property type="match status" value="1"/>
</dbReference>
<dbReference type="OrthoDB" id="8749142at2759"/>
<evidence type="ECO:0000313" key="4">
    <source>
        <dbReference type="EMBL" id="KAF6018239.1"/>
    </source>
</evidence>
<dbReference type="SMART" id="SM00721">
    <property type="entry name" value="BAR"/>
    <property type="match status" value="1"/>
</dbReference>
<dbReference type="InterPro" id="IPR047165">
    <property type="entry name" value="RHG17/44/SH3BP1-like"/>
</dbReference>